<dbReference type="InterPro" id="IPR009040">
    <property type="entry name" value="Ferritin-like_diiron"/>
</dbReference>
<keyword evidence="1" id="KW-0409">Iron storage</keyword>
<dbReference type="Gene3D" id="1.20.1260.10">
    <property type="match status" value="1"/>
</dbReference>
<dbReference type="GO" id="GO:0006826">
    <property type="term" value="P:iron ion transport"/>
    <property type="evidence" value="ECO:0007669"/>
    <property type="project" value="InterPro"/>
</dbReference>
<dbReference type="EMBL" id="CP002363">
    <property type="protein sequence ID" value="ADV65257.1"/>
    <property type="molecule type" value="Genomic_DNA"/>
</dbReference>
<sequence length="161" mass="18747">MGHELLEALNKQLNQELRNAYLYLSMAAYLDHKGLAGFANFFRVQAREEVEHALRIYRFINDRGWRVVLSDIPSPKADWESILELVKDFYGAEKENTERIWSLMDLARRVGDKACEVFLQWFINEQVEEEKNAMELLSRVEMAGGNPAALLMLDRVLAERK</sequence>
<feature type="domain" description="Ferritin-like diiron" evidence="5">
    <location>
        <begin position="1"/>
        <end position="144"/>
    </location>
</feature>
<dbReference type="GO" id="GO:0005829">
    <property type="term" value="C:cytosol"/>
    <property type="evidence" value="ECO:0007669"/>
    <property type="project" value="TreeGrafter"/>
</dbReference>
<dbReference type="SUPFAM" id="SSF47240">
    <property type="entry name" value="Ferritin-like"/>
    <property type="match status" value="1"/>
</dbReference>
<dbReference type="AlphaFoldDB" id="E8R9T1"/>
<evidence type="ECO:0000313" key="7">
    <source>
        <dbReference type="Proteomes" id="UP000001068"/>
    </source>
</evidence>
<dbReference type="GO" id="GO:0042802">
    <property type="term" value="F:identical protein binding"/>
    <property type="evidence" value="ECO:0007669"/>
    <property type="project" value="UniProtKB-ARBA"/>
</dbReference>
<dbReference type="STRING" id="765177.Desmu_0954"/>
<evidence type="ECO:0000256" key="4">
    <source>
        <dbReference type="ARBA" id="ARBA00023004"/>
    </source>
</evidence>
<name>E8R9T1_DESM0</name>
<dbReference type="eggNOG" id="arCOG01095">
    <property type="taxonomic scope" value="Archaea"/>
</dbReference>
<dbReference type="RefSeq" id="WP_013562479.1">
    <property type="nucleotide sequence ID" value="NC_014961.1"/>
</dbReference>
<dbReference type="InterPro" id="IPR012347">
    <property type="entry name" value="Ferritin-like"/>
</dbReference>
<dbReference type="InterPro" id="IPR008331">
    <property type="entry name" value="Ferritin_DPS_dom"/>
</dbReference>
<dbReference type="GO" id="GO:0004322">
    <property type="term" value="F:ferroxidase activity"/>
    <property type="evidence" value="ECO:0007669"/>
    <property type="project" value="TreeGrafter"/>
</dbReference>
<keyword evidence="2" id="KW-0479">Metal-binding</keyword>
<keyword evidence="3" id="KW-0560">Oxidoreductase</keyword>
<dbReference type="InterPro" id="IPR041719">
    <property type="entry name" value="Ferritin_prok"/>
</dbReference>
<dbReference type="GeneID" id="10153654"/>
<dbReference type="PANTHER" id="PTHR11431">
    <property type="entry name" value="FERRITIN"/>
    <property type="match status" value="1"/>
</dbReference>
<dbReference type="InterPro" id="IPR001519">
    <property type="entry name" value="Ferritin"/>
</dbReference>
<protein>
    <submittedName>
        <fullName evidence="6">Ferritin Dps family protein</fullName>
    </submittedName>
</protein>
<reference evidence="7" key="1">
    <citation type="submission" date="2010-11" db="EMBL/GenBank/DDBJ databases">
        <title>The complete genome of Desulfurococcus mucosus DSM 2162.</title>
        <authorList>
            <consortium name="US DOE Joint Genome Institute (JGI-PGF)"/>
            <person name="Lucas S."/>
            <person name="Copeland A."/>
            <person name="Lapidus A."/>
            <person name="Bruce D."/>
            <person name="Goodwin L."/>
            <person name="Pitluck S."/>
            <person name="Kyrpides N."/>
            <person name="Mavromatis K."/>
            <person name="Pagani I."/>
            <person name="Ivanova N."/>
            <person name="Ovchinnikova G."/>
            <person name="Chertkov O."/>
            <person name="Held B."/>
            <person name="Brettin T."/>
            <person name="Detter J.C."/>
            <person name="Tapia R."/>
            <person name="Han C."/>
            <person name="Land M."/>
            <person name="Hauser L."/>
            <person name="Markowitz V."/>
            <person name="Cheng J.-F."/>
            <person name="Hugenholtz P."/>
            <person name="Woyke T."/>
            <person name="Wu D."/>
            <person name="Wirth R."/>
            <person name="Bilek Y."/>
            <person name="Hader T."/>
            <person name="Klenk H.-P."/>
            <person name="Eisen J.A."/>
        </authorList>
    </citation>
    <scope>NUCLEOTIDE SEQUENCE [LARGE SCALE GENOMIC DNA]</scope>
    <source>
        <strain evidence="7">ATCC 35584 / DSM 2162 / JCM 9187 / O7/1</strain>
    </source>
</reference>
<dbReference type="PROSITE" id="PS50905">
    <property type="entry name" value="FERRITIN_LIKE"/>
    <property type="match status" value="1"/>
</dbReference>
<keyword evidence="4" id="KW-0408">Iron</keyword>
<dbReference type="PANTHER" id="PTHR11431:SF127">
    <property type="entry name" value="BACTERIAL NON-HEME FERRITIN"/>
    <property type="match status" value="1"/>
</dbReference>
<dbReference type="FunFam" id="1.20.1260.10:FF:000001">
    <property type="entry name" value="Non-heme ferritin"/>
    <property type="match status" value="1"/>
</dbReference>
<keyword evidence="7" id="KW-1185">Reference proteome</keyword>
<evidence type="ECO:0000256" key="3">
    <source>
        <dbReference type="ARBA" id="ARBA00023002"/>
    </source>
</evidence>
<dbReference type="OrthoDB" id="4859at2157"/>
<proteinExistence type="predicted"/>
<dbReference type="InterPro" id="IPR009078">
    <property type="entry name" value="Ferritin-like_SF"/>
</dbReference>
<dbReference type="KEGG" id="dmu:Desmu_0954"/>
<evidence type="ECO:0000256" key="1">
    <source>
        <dbReference type="ARBA" id="ARBA00022434"/>
    </source>
</evidence>
<dbReference type="GO" id="GO:0008198">
    <property type="term" value="F:ferrous iron binding"/>
    <property type="evidence" value="ECO:0007669"/>
    <property type="project" value="TreeGrafter"/>
</dbReference>
<dbReference type="GO" id="GO:0006879">
    <property type="term" value="P:intracellular iron ion homeostasis"/>
    <property type="evidence" value="ECO:0007669"/>
    <property type="project" value="UniProtKB-KW"/>
</dbReference>
<evidence type="ECO:0000313" key="6">
    <source>
        <dbReference type="EMBL" id="ADV65257.1"/>
    </source>
</evidence>
<dbReference type="HOGENOM" id="CLU_065681_1_2_2"/>
<dbReference type="Pfam" id="PF00210">
    <property type="entry name" value="Ferritin"/>
    <property type="match status" value="1"/>
</dbReference>
<gene>
    <name evidence="6" type="ordered locus">Desmu_0954</name>
</gene>
<dbReference type="CDD" id="cd01055">
    <property type="entry name" value="Nonheme_Ferritin"/>
    <property type="match status" value="1"/>
</dbReference>
<dbReference type="GO" id="GO:0008199">
    <property type="term" value="F:ferric iron binding"/>
    <property type="evidence" value="ECO:0007669"/>
    <property type="project" value="InterPro"/>
</dbReference>
<dbReference type="Proteomes" id="UP000001068">
    <property type="component" value="Chromosome"/>
</dbReference>
<reference evidence="6 7" key="2">
    <citation type="journal article" date="2011" name="Stand. Genomic Sci.">
        <title>Complete genome sequence of Desulfurococcus mucosus type strain (O7/1).</title>
        <authorList>
            <person name="Wirth R."/>
            <person name="Chertkov O."/>
            <person name="Held B."/>
            <person name="Lapidus A."/>
            <person name="Nolan M."/>
            <person name="Lucas S."/>
            <person name="Hammon N."/>
            <person name="Deshpande S."/>
            <person name="Cheng J.F."/>
            <person name="Tapia R."/>
            <person name="Han C."/>
            <person name="Goodwin L."/>
            <person name="Pitluck S."/>
            <person name="Liolios K."/>
            <person name="Ioanna P."/>
            <person name="Ivanova N."/>
            <person name="Mavromatis K."/>
            <person name="Mikhailova N."/>
            <person name="Pati A."/>
            <person name="Chen A."/>
            <person name="Palaniappan K."/>
            <person name="Land M."/>
            <person name="Hauser L."/>
            <person name="Chang Y.J."/>
            <person name="Jeffries C.D."/>
            <person name="Bilek Y."/>
            <person name="Hader T."/>
            <person name="Rohde M."/>
            <person name="Spring S."/>
            <person name="Sikorski J."/>
            <person name="Goker M."/>
            <person name="Woyke T."/>
            <person name="Bristow J."/>
            <person name="Eisen J.A."/>
            <person name="Markowitz V."/>
            <person name="Hugenholtz P."/>
            <person name="Kyrpides N.C."/>
            <person name="Klenk H.P."/>
        </authorList>
    </citation>
    <scope>NUCLEOTIDE SEQUENCE [LARGE SCALE GENOMIC DNA]</scope>
    <source>
        <strain evidence="7">ATCC 35584 / DSM 2162 / JCM 9187 / O7/1</strain>
    </source>
</reference>
<evidence type="ECO:0000256" key="2">
    <source>
        <dbReference type="ARBA" id="ARBA00022723"/>
    </source>
</evidence>
<accession>E8R9T1</accession>
<organism evidence="6 7">
    <name type="scientific">Desulfurococcus mucosus (strain ATCC 35584 / DSM 2162 / JCM 9187 / O7/1)</name>
    <dbReference type="NCBI Taxonomy" id="765177"/>
    <lineage>
        <taxon>Archaea</taxon>
        <taxon>Thermoproteota</taxon>
        <taxon>Thermoprotei</taxon>
        <taxon>Desulfurococcales</taxon>
        <taxon>Desulfurococcaceae</taxon>
        <taxon>Desulfurococcus</taxon>
    </lineage>
</organism>
<evidence type="ECO:0000259" key="5">
    <source>
        <dbReference type="PROSITE" id="PS50905"/>
    </source>
</evidence>